<evidence type="ECO:0008006" key="3">
    <source>
        <dbReference type="Google" id="ProtNLM"/>
    </source>
</evidence>
<evidence type="ECO:0000313" key="2">
    <source>
        <dbReference type="Proteomes" id="UP000011864"/>
    </source>
</evidence>
<dbReference type="Pfam" id="PF05336">
    <property type="entry name" value="rhaM"/>
    <property type="match status" value="1"/>
</dbReference>
<dbReference type="OrthoDB" id="7272712at2"/>
<name>K6YYZ3_9ALTE</name>
<dbReference type="EMBL" id="CP003837">
    <property type="protein sequence ID" value="AGH44420.1"/>
    <property type="molecule type" value="Genomic_DNA"/>
</dbReference>
<dbReference type="RefSeq" id="WP_007638431.1">
    <property type="nucleotide sequence ID" value="NC_020514.1"/>
</dbReference>
<dbReference type="PATRIC" id="fig|1129794.4.peg.2288"/>
<sequence>MLKTHCLTLELNDDDELIALYEQYHQPGSVWPEVLVSIAGSGIEHMQIYRLGTLLVMVLQVNETFSFEAKALNDKNNPKVQEWERLMERFQKVASQDGETSKWQVMKPIFDLQNH</sequence>
<dbReference type="AlphaFoldDB" id="K6YYZ3"/>
<dbReference type="Proteomes" id="UP000011864">
    <property type="component" value="Chromosome"/>
</dbReference>
<dbReference type="PANTHER" id="PTHR43239:SF1">
    <property type="entry name" value="UPF0734 PROTEIN DDB_G0273871_DDB_G0273177"/>
    <property type="match status" value="1"/>
</dbReference>
<protein>
    <recommendedName>
        <fullName evidence="3">L-rhamnose mutarotase</fullName>
    </recommendedName>
</protein>
<dbReference type="eggNOG" id="COG3254">
    <property type="taxonomic scope" value="Bacteria"/>
</dbReference>
<proteinExistence type="predicted"/>
<accession>K6YYZ3</accession>
<dbReference type="InterPro" id="IPR052996">
    <property type="entry name" value="Carb_Metab_Mutarotase"/>
</dbReference>
<dbReference type="SUPFAM" id="SSF54909">
    <property type="entry name" value="Dimeric alpha+beta barrel"/>
    <property type="match status" value="1"/>
</dbReference>
<dbReference type="KEGG" id="gps:C427_2311"/>
<dbReference type="InterPro" id="IPR008000">
    <property type="entry name" value="Rham/fucose_mutarotase"/>
</dbReference>
<dbReference type="InterPro" id="IPR011008">
    <property type="entry name" value="Dimeric_a/b-barrel"/>
</dbReference>
<dbReference type="HOGENOM" id="CLU_100689_4_0_6"/>
<keyword evidence="2" id="KW-1185">Reference proteome</keyword>
<dbReference type="GO" id="GO:0016857">
    <property type="term" value="F:racemase and epimerase activity, acting on carbohydrates and derivatives"/>
    <property type="evidence" value="ECO:0007669"/>
    <property type="project" value="InterPro"/>
</dbReference>
<dbReference type="STRING" id="1129794.C427_2311"/>
<dbReference type="PANTHER" id="PTHR43239">
    <property type="entry name" value="UPF0734 PROTEIN DDB_G0273871/DDB_G0273177"/>
    <property type="match status" value="1"/>
</dbReference>
<evidence type="ECO:0000313" key="1">
    <source>
        <dbReference type="EMBL" id="AGH44420.1"/>
    </source>
</evidence>
<dbReference type="Gene3D" id="3.30.70.100">
    <property type="match status" value="1"/>
</dbReference>
<organism evidence="1 2">
    <name type="scientific">Paraglaciecola psychrophila 170</name>
    <dbReference type="NCBI Taxonomy" id="1129794"/>
    <lineage>
        <taxon>Bacteria</taxon>
        <taxon>Pseudomonadati</taxon>
        <taxon>Pseudomonadota</taxon>
        <taxon>Gammaproteobacteria</taxon>
        <taxon>Alteromonadales</taxon>
        <taxon>Alteromonadaceae</taxon>
        <taxon>Paraglaciecola</taxon>
    </lineage>
</organism>
<gene>
    <name evidence="1" type="ORF">C427_2311</name>
</gene>
<reference evidence="1 2" key="1">
    <citation type="journal article" date="2013" name="Genome Announc.">
        <title>Complete Genome Sequence of Glaciecola psychrophila Strain 170T.</title>
        <authorList>
            <person name="Yin J."/>
            <person name="Chen J."/>
            <person name="Liu G."/>
            <person name="Yu Y."/>
            <person name="Song L."/>
            <person name="Wang X."/>
            <person name="Qu X."/>
        </authorList>
    </citation>
    <scope>NUCLEOTIDE SEQUENCE [LARGE SCALE GENOMIC DNA]</scope>
    <source>
        <strain evidence="1 2">170</strain>
    </source>
</reference>